<dbReference type="GO" id="GO:0016998">
    <property type="term" value="P:cell wall macromolecule catabolic process"/>
    <property type="evidence" value="ECO:0007669"/>
    <property type="project" value="InterPro"/>
</dbReference>
<dbReference type="InterPro" id="IPR000726">
    <property type="entry name" value="Glyco_hydro_19_cat"/>
</dbReference>
<comment type="caution">
    <text evidence="2">The sequence shown here is derived from an EMBL/GenBank/DDBJ whole genome shotgun (WGS) entry which is preliminary data.</text>
</comment>
<dbReference type="RefSeq" id="WP_087698753.1">
    <property type="nucleotide sequence ID" value="NZ_NHOO01000025.1"/>
</dbReference>
<dbReference type="SUPFAM" id="SSF53955">
    <property type="entry name" value="Lysozyme-like"/>
    <property type="match status" value="1"/>
</dbReference>
<evidence type="ECO:0000313" key="3">
    <source>
        <dbReference type="Proteomes" id="UP000196342"/>
    </source>
</evidence>
<evidence type="ECO:0000259" key="1">
    <source>
        <dbReference type="Pfam" id="PF00182"/>
    </source>
</evidence>
<dbReference type="GO" id="GO:0006032">
    <property type="term" value="P:chitin catabolic process"/>
    <property type="evidence" value="ECO:0007669"/>
    <property type="project" value="InterPro"/>
</dbReference>
<dbReference type="Gene3D" id="1.10.530.10">
    <property type="match status" value="1"/>
</dbReference>
<keyword evidence="2" id="KW-0378">Hydrolase</keyword>
<sequence length="204" mass="21215">MQLTIAIITAGTGAPAARAAAWLPHLQTACDKFQINTRQRLAAFLATIGVESAALSAVVENLNYSAVGLRATWPSRFTAATADAAARKPEVIANIVYACRMGNGAPASDDGWRFRGRGLIQVTGRDGYTAAGAALGLGLIAHPELLEQPANAAMSAAWWWSNNGCNQLADAGDITAVTKRVNGGTNGLTQRKALYAAALRAIPA</sequence>
<gene>
    <name evidence="2" type="ORF">CBW21_21040</name>
</gene>
<dbReference type="Pfam" id="PF00182">
    <property type="entry name" value="Glyco_hydro_19"/>
    <property type="match status" value="1"/>
</dbReference>
<name>A0A202B2X8_CHRVL</name>
<dbReference type="InterPro" id="IPR023346">
    <property type="entry name" value="Lysozyme-like_dom_sf"/>
</dbReference>
<dbReference type="AlphaFoldDB" id="A0A202B2X8"/>
<keyword evidence="3" id="KW-1185">Reference proteome</keyword>
<feature type="domain" description="Glycoside hydrolase family 19 catalytic" evidence="1">
    <location>
        <begin position="108"/>
        <end position="162"/>
    </location>
</feature>
<proteinExistence type="predicted"/>
<dbReference type="GO" id="GO:0004568">
    <property type="term" value="F:chitinase activity"/>
    <property type="evidence" value="ECO:0007669"/>
    <property type="project" value="InterPro"/>
</dbReference>
<protein>
    <submittedName>
        <fullName evidence="2">Glycoside hydrolase family 19</fullName>
    </submittedName>
</protein>
<evidence type="ECO:0000313" key="2">
    <source>
        <dbReference type="EMBL" id="OVE45927.1"/>
    </source>
</evidence>
<dbReference type="InterPro" id="IPR052354">
    <property type="entry name" value="Cell_Wall_Dynamics_Protein"/>
</dbReference>
<dbReference type="PANTHER" id="PTHR34408">
    <property type="entry name" value="FAMILY PROTEIN, PUTATIVE-RELATED"/>
    <property type="match status" value="1"/>
</dbReference>
<accession>A0A202B2X8</accession>
<organism evidence="2 3">
    <name type="scientific">Chromobacterium violaceum</name>
    <dbReference type="NCBI Taxonomy" id="536"/>
    <lineage>
        <taxon>Bacteria</taxon>
        <taxon>Pseudomonadati</taxon>
        <taxon>Pseudomonadota</taxon>
        <taxon>Betaproteobacteria</taxon>
        <taxon>Neisseriales</taxon>
        <taxon>Chromobacteriaceae</taxon>
        <taxon>Chromobacterium</taxon>
    </lineage>
</organism>
<reference evidence="2 3" key="1">
    <citation type="submission" date="2017-05" db="EMBL/GenBank/DDBJ databases">
        <title>Chromobacterium violaceum GHPS1 isolated from Hydrocarbon polluted soil in French Guiana display an awesome secondary metabolite arsenal and a battery of drug and heavy-metal-resistance and detoxification of xenobiotics proteins.</title>
        <authorList>
            <person name="Belbahri L."/>
        </authorList>
    </citation>
    <scope>NUCLEOTIDE SEQUENCE [LARGE SCALE GENOMIC DNA]</scope>
    <source>
        <strain evidence="2 3">GHPS1</strain>
    </source>
</reference>
<dbReference type="PANTHER" id="PTHR34408:SF1">
    <property type="entry name" value="GLYCOSYL HYDROLASE FAMILY 19 DOMAIN-CONTAINING PROTEIN HI_1415"/>
    <property type="match status" value="1"/>
</dbReference>
<dbReference type="EMBL" id="NHOO01000025">
    <property type="protein sequence ID" value="OVE45927.1"/>
    <property type="molecule type" value="Genomic_DNA"/>
</dbReference>
<dbReference type="Proteomes" id="UP000196342">
    <property type="component" value="Unassembled WGS sequence"/>
</dbReference>